<dbReference type="GeneID" id="19208835"/>
<dbReference type="InterPro" id="IPR036291">
    <property type="entry name" value="NAD(P)-bd_dom_sf"/>
</dbReference>
<name>A0A5M3MWV3_CONPW</name>
<keyword evidence="2" id="KW-1185">Reference proteome</keyword>
<dbReference type="GO" id="GO:0005737">
    <property type="term" value="C:cytoplasm"/>
    <property type="evidence" value="ECO:0007669"/>
    <property type="project" value="TreeGrafter"/>
</dbReference>
<dbReference type="RefSeq" id="XP_007765371.1">
    <property type="nucleotide sequence ID" value="XM_007767181.1"/>
</dbReference>
<dbReference type="Proteomes" id="UP000053558">
    <property type="component" value="Unassembled WGS sequence"/>
</dbReference>
<dbReference type="KEGG" id="cput:CONPUDRAFT_70606"/>
<dbReference type="Gene3D" id="3.40.50.720">
    <property type="entry name" value="NAD(P)-binding Rossmann-like Domain"/>
    <property type="match status" value="1"/>
</dbReference>
<dbReference type="InterPro" id="IPR051783">
    <property type="entry name" value="NAD(P)-dependent_oxidoreduct"/>
</dbReference>
<organism evidence="1 2">
    <name type="scientific">Coniophora puteana (strain RWD-64-598)</name>
    <name type="common">Brown rot fungus</name>
    <dbReference type="NCBI Taxonomy" id="741705"/>
    <lineage>
        <taxon>Eukaryota</taxon>
        <taxon>Fungi</taxon>
        <taxon>Dikarya</taxon>
        <taxon>Basidiomycota</taxon>
        <taxon>Agaricomycotina</taxon>
        <taxon>Agaricomycetes</taxon>
        <taxon>Agaricomycetidae</taxon>
        <taxon>Boletales</taxon>
        <taxon>Coniophorineae</taxon>
        <taxon>Coniophoraceae</taxon>
        <taxon>Coniophora</taxon>
    </lineage>
</organism>
<dbReference type="AlphaFoldDB" id="A0A5M3MWV3"/>
<evidence type="ECO:0000313" key="1">
    <source>
        <dbReference type="EMBL" id="EIW83623.1"/>
    </source>
</evidence>
<evidence type="ECO:0000313" key="2">
    <source>
        <dbReference type="Proteomes" id="UP000053558"/>
    </source>
</evidence>
<gene>
    <name evidence="1" type="ORF">CONPUDRAFT_70606</name>
</gene>
<dbReference type="GO" id="GO:0004029">
    <property type="term" value="F:aldehyde dehydrogenase (NAD+) activity"/>
    <property type="evidence" value="ECO:0007669"/>
    <property type="project" value="TreeGrafter"/>
</dbReference>
<proteinExistence type="predicted"/>
<dbReference type="PANTHER" id="PTHR48079:SF6">
    <property type="entry name" value="NAD(P)-BINDING DOMAIN-CONTAINING PROTEIN-RELATED"/>
    <property type="match status" value="1"/>
</dbReference>
<dbReference type="PANTHER" id="PTHR48079">
    <property type="entry name" value="PROTEIN YEEZ"/>
    <property type="match status" value="1"/>
</dbReference>
<sequence>MSSKPTIFFLGATGYVGGEILSLLNKSHLPPPAARSSSGSGSDSTTTNTDLGRYHVIALVRNVTPEREAALRRLYNSDDLEILEGTLDDGDIIRSAAERADVVVSCAVSIHGESTKWLTTRSKASGGASPPILVHVSGITIIADDANGEEVADVKEWSDLDLDITKLPPTSSHMNCEIPIAEAGTRSNYPIRTFVLYAGLYWATGVQRTSAWLGPWIKHAKDAGFSGTYGPGANALSHIHVRDVAAGVLTVLTAALKGEVKGGKGFNYFVATSKTEQREWAKVIGDVRLLCSNDSRRAHLEPYLLHQYLYSKRLIEEPGCRPWPEGIIRPKGTRAYWRVFGGNQIVHPDRLHALGWEPKETQKQGLLDILPQAIDVALQ</sequence>
<protein>
    <submittedName>
        <fullName evidence="1">NAD(P)-binding protein</fullName>
    </submittedName>
</protein>
<dbReference type="OrthoDB" id="2130169at2759"/>
<dbReference type="SUPFAM" id="SSF51735">
    <property type="entry name" value="NAD(P)-binding Rossmann-fold domains"/>
    <property type="match status" value="1"/>
</dbReference>
<accession>A0A5M3MWV3</accession>
<reference evidence="2" key="1">
    <citation type="journal article" date="2012" name="Science">
        <title>The Paleozoic origin of enzymatic lignin decomposition reconstructed from 31 fungal genomes.</title>
        <authorList>
            <person name="Floudas D."/>
            <person name="Binder M."/>
            <person name="Riley R."/>
            <person name="Barry K."/>
            <person name="Blanchette R.A."/>
            <person name="Henrissat B."/>
            <person name="Martinez A.T."/>
            <person name="Otillar R."/>
            <person name="Spatafora J.W."/>
            <person name="Yadav J.S."/>
            <person name="Aerts A."/>
            <person name="Benoit I."/>
            <person name="Boyd A."/>
            <person name="Carlson A."/>
            <person name="Copeland A."/>
            <person name="Coutinho P.M."/>
            <person name="de Vries R.P."/>
            <person name="Ferreira P."/>
            <person name="Findley K."/>
            <person name="Foster B."/>
            <person name="Gaskell J."/>
            <person name="Glotzer D."/>
            <person name="Gorecki P."/>
            <person name="Heitman J."/>
            <person name="Hesse C."/>
            <person name="Hori C."/>
            <person name="Igarashi K."/>
            <person name="Jurgens J.A."/>
            <person name="Kallen N."/>
            <person name="Kersten P."/>
            <person name="Kohler A."/>
            <person name="Kuees U."/>
            <person name="Kumar T.K.A."/>
            <person name="Kuo A."/>
            <person name="LaButti K."/>
            <person name="Larrondo L.F."/>
            <person name="Lindquist E."/>
            <person name="Ling A."/>
            <person name="Lombard V."/>
            <person name="Lucas S."/>
            <person name="Lundell T."/>
            <person name="Martin R."/>
            <person name="McLaughlin D.J."/>
            <person name="Morgenstern I."/>
            <person name="Morin E."/>
            <person name="Murat C."/>
            <person name="Nagy L.G."/>
            <person name="Nolan M."/>
            <person name="Ohm R.A."/>
            <person name="Patyshakuliyeva A."/>
            <person name="Rokas A."/>
            <person name="Ruiz-Duenas F.J."/>
            <person name="Sabat G."/>
            <person name="Salamov A."/>
            <person name="Samejima M."/>
            <person name="Schmutz J."/>
            <person name="Slot J.C."/>
            <person name="St John F."/>
            <person name="Stenlid J."/>
            <person name="Sun H."/>
            <person name="Sun S."/>
            <person name="Syed K."/>
            <person name="Tsang A."/>
            <person name="Wiebenga A."/>
            <person name="Young D."/>
            <person name="Pisabarro A."/>
            <person name="Eastwood D.C."/>
            <person name="Martin F."/>
            <person name="Cullen D."/>
            <person name="Grigoriev I.V."/>
            <person name="Hibbett D.S."/>
        </authorList>
    </citation>
    <scope>NUCLEOTIDE SEQUENCE [LARGE SCALE GENOMIC DNA]</scope>
    <source>
        <strain evidence="2">RWD-64-598 SS2</strain>
    </source>
</reference>
<dbReference type="EMBL" id="JH711575">
    <property type="protein sequence ID" value="EIW83623.1"/>
    <property type="molecule type" value="Genomic_DNA"/>
</dbReference>
<comment type="caution">
    <text evidence="1">The sequence shown here is derived from an EMBL/GenBank/DDBJ whole genome shotgun (WGS) entry which is preliminary data.</text>
</comment>